<dbReference type="NCBIfam" id="TIGR00026">
    <property type="entry name" value="hi_GC_TIGR00026"/>
    <property type="match status" value="1"/>
</dbReference>
<name>A0A810L053_9ACTN</name>
<accession>A0A810L053</accession>
<dbReference type="KEGG" id="aser:Asera_29880"/>
<protein>
    <submittedName>
        <fullName evidence="4">Cation-binding protein</fullName>
    </submittedName>
</protein>
<sequence>MPNPNRAVIDEFRANAGRVGGPFTGADLLLLTAGGITSPIGHHDEGDRLLVYASNAGRDHDPRWYRRLLADPVGHVEVGTDRYRVVAAPLHGAERDRCYREQGERVPAYAAYQRGTDRTIPVVALYRMDHSDRGLAVAVQLVRAHTALRAQLAGAAAAGDVFGHCLAWCAEVGEHHHSEDTTFPRLLAALPDLAGTIDRLRAEHRLVAERLRALDALAAAGDAAGLGAARTELAGQLDEHFGAEERALLPALDTLPDTW</sequence>
<dbReference type="AlphaFoldDB" id="A0A810L053"/>
<evidence type="ECO:0000313" key="4">
    <source>
        <dbReference type="EMBL" id="BCJ28880.1"/>
    </source>
</evidence>
<dbReference type="GO" id="GO:0070967">
    <property type="term" value="F:coenzyme F420 binding"/>
    <property type="evidence" value="ECO:0007669"/>
    <property type="project" value="TreeGrafter"/>
</dbReference>
<comment type="catalytic activity">
    <reaction evidence="2">
        <text>oxidized coenzyme F420-(gamma-L-Glu)(n) + a quinol + H(+) = reduced coenzyme F420-(gamma-L-Glu)(n) + a quinone</text>
        <dbReference type="Rhea" id="RHEA:39663"/>
        <dbReference type="Rhea" id="RHEA-COMP:12939"/>
        <dbReference type="Rhea" id="RHEA-COMP:14378"/>
        <dbReference type="ChEBI" id="CHEBI:15378"/>
        <dbReference type="ChEBI" id="CHEBI:24646"/>
        <dbReference type="ChEBI" id="CHEBI:132124"/>
        <dbReference type="ChEBI" id="CHEBI:133980"/>
        <dbReference type="ChEBI" id="CHEBI:139511"/>
    </reaction>
</comment>
<dbReference type="InterPro" id="IPR012349">
    <property type="entry name" value="Split_barrel_FMN-bd"/>
</dbReference>
<dbReference type="InterPro" id="IPR004378">
    <property type="entry name" value="F420H2_quin_Rdtase"/>
</dbReference>
<dbReference type="Pfam" id="PF01814">
    <property type="entry name" value="Hemerythrin"/>
    <property type="match status" value="1"/>
</dbReference>
<dbReference type="Proteomes" id="UP000680750">
    <property type="component" value="Chromosome"/>
</dbReference>
<organism evidence="4 5">
    <name type="scientific">Actinocatenispora sera</name>
    <dbReference type="NCBI Taxonomy" id="390989"/>
    <lineage>
        <taxon>Bacteria</taxon>
        <taxon>Bacillati</taxon>
        <taxon>Actinomycetota</taxon>
        <taxon>Actinomycetes</taxon>
        <taxon>Micromonosporales</taxon>
        <taxon>Micromonosporaceae</taxon>
        <taxon>Actinocatenispora</taxon>
    </lineage>
</organism>
<dbReference type="Gene3D" id="2.30.110.10">
    <property type="entry name" value="Electron Transport, Fmn-binding Protein, Chain A"/>
    <property type="match status" value="1"/>
</dbReference>
<dbReference type="GO" id="GO:0016491">
    <property type="term" value="F:oxidoreductase activity"/>
    <property type="evidence" value="ECO:0007669"/>
    <property type="project" value="InterPro"/>
</dbReference>
<dbReference type="GO" id="GO:0005886">
    <property type="term" value="C:plasma membrane"/>
    <property type="evidence" value="ECO:0007669"/>
    <property type="project" value="TreeGrafter"/>
</dbReference>
<dbReference type="PANTHER" id="PTHR39428:SF1">
    <property type="entry name" value="F420H(2)-DEPENDENT QUINONE REDUCTASE RV1261C"/>
    <property type="match status" value="1"/>
</dbReference>
<dbReference type="Pfam" id="PF04075">
    <property type="entry name" value="F420H2_quin_red"/>
    <property type="match status" value="1"/>
</dbReference>
<keyword evidence="5" id="KW-1185">Reference proteome</keyword>
<comment type="similarity">
    <text evidence="1">Belongs to the F420H(2)-dependent quinone reductase family.</text>
</comment>
<evidence type="ECO:0000259" key="3">
    <source>
        <dbReference type="Pfam" id="PF01814"/>
    </source>
</evidence>
<dbReference type="Gene3D" id="1.20.120.520">
    <property type="entry name" value="nmb1532 protein domain like"/>
    <property type="match status" value="1"/>
</dbReference>
<dbReference type="EMBL" id="AP023354">
    <property type="protein sequence ID" value="BCJ28880.1"/>
    <property type="molecule type" value="Genomic_DNA"/>
</dbReference>
<reference evidence="4" key="1">
    <citation type="submission" date="2020-08" db="EMBL/GenBank/DDBJ databases">
        <title>Whole genome shotgun sequence of Actinocatenispora sera NBRC 101916.</title>
        <authorList>
            <person name="Komaki H."/>
            <person name="Tamura T."/>
        </authorList>
    </citation>
    <scope>NUCLEOTIDE SEQUENCE</scope>
    <source>
        <strain evidence="4">NBRC 101916</strain>
    </source>
</reference>
<evidence type="ECO:0000256" key="1">
    <source>
        <dbReference type="ARBA" id="ARBA00008710"/>
    </source>
</evidence>
<dbReference type="InterPro" id="IPR012312">
    <property type="entry name" value="Hemerythrin-like"/>
</dbReference>
<dbReference type="PANTHER" id="PTHR39428">
    <property type="entry name" value="F420H(2)-DEPENDENT QUINONE REDUCTASE RV1261C"/>
    <property type="match status" value="1"/>
</dbReference>
<proteinExistence type="inferred from homology"/>
<evidence type="ECO:0000256" key="2">
    <source>
        <dbReference type="ARBA" id="ARBA00049106"/>
    </source>
</evidence>
<evidence type="ECO:0000313" key="5">
    <source>
        <dbReference type="Proteomes" id="UP000680750"/>
    </source>
</evidence>
<dbReference type="RefSeq" id="WP_211255722.1">
    <property type="nucleotide sequence ID" value="NZ_AP023354.1"/>
</dbReference>
<feature type="domain" description="Hemerythrin-like" evidence="3">
    <location>
        <begin position="141"/>
        <end position="252"/>
    </location>
</feature>
<gene>
    <name evidence="4" type="ORF">Asera_29880</name>
</gene>